<dbReference type="HOGENOM" id="CLU_020336_53_1_1"/>
<dbReference type="PaxDb" id="2850-Phatr21912"/>
<dbReference type="PANTHER" id="PTHR46118">
    <property type="entry name" value="PROTEIN ABHD11"/>
    <property type="match status" value="1"/>
</dbReference>
<organism evidence="4 5">
    <name type="scientific">Phaeodactylum tricornutum (strain CCAP 1055/1)</name>
    <dbReference type="NCBI Taxonomy" id="556484"/>
    <lineage>
        <taxon>Eukaryota</taxon>
        <taxon>Sar</taxon>
        <taxon>Stramenopiles</taxon>
        <taxon>Ochrophyta</taxon>
        <taxon>Bacillariophyta</taxon>
        <taxon>Bacillariophyceae</taxon>
        <taxon>Bacillariophycidae</taxon>
        <taxon>Naviculales</taxon>
        <taxon>Phaeodactylaceae</taxon>
        <taxon>Phaeodactylum</taxon>
    </lineage>
</organism>
<comment type="similarity">
    <text evidence="1">Belongs to the AB hydrolase superfamily.</text>
</comment>
<dbReference type="KEGG" id="pti:PHATRDRAFT_21912"/>
<dbReference type="Gene3D" id="3.40.50.1820">
    <property type="entry name" value="alpha/beta hydrolase"/>
    <property type="match status" value="1"/>
</dbReference>
<proteinExistence type="inferred from homology"/>
<dbReference type="EMBL" id="CM000616">
    <property type="protein sequence ID" value="EEC46520.1"/>
    <property type="molecule type" value="Genomic_DNA"/>
</dbReference>
<keyword evidence="2" id="KW-0378">Hydrolase</keyword>
<protein>
    <recommendedName>
        <fullName evidence="3">AB hydrolase-1 domain-containing protein</fullName>
    </recommendedName>
</protein>
<keyword evidence="5" id="KW-1185">Reference proteome</keyword>
<evidence type="ECO:0000313" key="4">
    <source>
        <dbReference type="EMBL" id="EEC46520.1"/>
    </source>
</evidence>
<dbReference type="InterPro" id="IPR029058">
    <property type="entry name" value="AB_hydrolase_fold"/>
</dbReference>
<evidence type="ECO:0000256" key="1">
    <source>
        <dbReference type="ARBA" id="ARBA00008645"/>
    </source>
</evidence>
<dbReference type="STRING" id="556484.B7G4V4"/>
<reference evidence="4 5" key="1">
    <citation type="journal article" date="2008" name="Nature">
        <title>The Phaeodactylum genome reveals the evolutionary history of diatom genomes.</title>
        <authorList>
            <person name="Bowler C."/>
            <person name="Allen A.E."/>
            <person name="Badger J.H."/>
            <person name="Grimwood J."/>
            <person name="Jabbari K."/>
            <person name="Kuo A."/>
            <person name="Maheswari U."/>
            <person name="Martens C."/>
            <person name="Maumus F."/>
            <person name="Otillar R.P."/>
            <person name="Rayko E."/>
            <person name="Salamov A."/>
            <person name="Vandepoele K."/>
            <person name="Beszteri B."/>
            <person name="Gruber A."/>
            <person name="Heijde M."/>
            <person name="Katinka M."/>
            <person name="Mock T."/>
            <person name="Valentin K."/>
            <person name="Verret F."/>
            <person name="Berges J.A."/>
            <person name="Brownlee C."/>
            <person name="Cadoret J.P."/>
            <person name="Chiovitti A."/>
            <person name="Choi C.J."/>
            <person name="Coesel S."/>
            <person name="De Martino A."/>
            <person name="Detter J.C."/>
            <person name="Durkin C."/>
            <person name="Falciatore A."/>
            <person name="Fournet J."/>
            <person name="Haruta M."/>
            <person name="Huysman M.J."/>
            <person name="Jenkins B.D."/>
            <person name="Jiroutova K."/>
            <person name="Jorgensen R.E."/>
            <person name="Joubert Y."/>
            <person name="Kaplan A."/>
            <person name="Kroger N."/>
            <person name="Kroth P.G."/>
            <person name="La Roche J."/>
            <person name="Lindquist E."/>
            <person name="Lommer M."/>
            <person name="Martin-Jezequel V."/>
            <person name="Lopez P.J."/>
            <person name="Lucas S."/>
            <person name="Mangogna M."/>
            <person name="McGinnis K."/>
            <person name="Medlin L.K."/>
            <person name="Montsant A."/>
            <person name="Oudot-Le Secq M.P."/>
            <person name="Napoli C."/>
            <person name="Obornik M."/>
            <person name="Parker M.S."/>
            <person name="Petit J.L."/>
            <person name="Porcel B.M."/>
            <person name="Poulsen N."/>
            <person name="Robison M."/>
            <person name="Rychlewski L."/>
            <person name="Rynearson T.A."/>
            <person name="Schmutz J."/>
            <person name="Shapiro H."/>
            <person name="Siaut M."/>
            <person name="Stanley M."/>
            <person name="Sussman M.R."/>
            <person name="Taylor A.R."/>
            <person name="Vardi A."/>
            <person name="von Dassow P."/>
            <person name="Vyverman W."/>
            <person name="Willis A."/>
            <person name="Wyrwicz L.S."/>
            <person name="Rokhsar D.S."/>
            <person name="Weissenbach J."/>
            <person name="Armbrust E.V."/>
            <person name="Green B.R."/>
            <person name="Van de Peer Y."/>
            <person name="Grigoriev I.V."/>
        </authorList>
    </citation>
    <scope>NUCLEOTIDE SEQUENCE [LARGE SCALE GENOMIC DNA]</scope>
    <source>
        <strain evidence="4 5">CCAP 1055/1</strain>
    </source>
</reference>
<dbReference type="PANTHER" id="PTHR46118:SF4">
    <property type="entry name" value="PROTEIN ABHD11"/>
    <property type="match status" value="1"/>
</dbReference>
<evidence type="ECO:0000313" key="5">
    <source>
        <dbReference type="Proteomes" id="UP000000759"/>
    </source>
</evidence>
<dbReference type="GeneID" id="7202751"/>
<dbReference type="PRINTS" id="PR00111">
    <property type="entry name" value="ABHYDROLASE"/>
</dbReference>
<dbReference type="GO" id="GO:0052689">
    <property type="term" value="F:carboxylic ester hydrolase activity"/>
    <property type="evidence" value="ECO:0007669"/>
    <property type="project" value="TreeGrafter"/>
</dbReference>
<dbReference type="InterPro" id="IPR000073">
    <property type="entry name" value="AB_hydrolase_1"/>
</dbReference>
<evidence type="ECO:0000256" key="2">
    <source>
        <dbReference type="ARBA" id="ARBA00022801"/>
    </source>
</evidence>
<name>B7G4V4_PHATC</name>
<sequence length="261" mass="29425">MDFSSVDVATYTPVILLHGLLGSKRNFSTVAQSLAVQLEKKRRIVGLDLRNHGTVRRSEMNYRNMASDVLHWMDSHNMPSAILVGHSMGGKVAQAIALLEPQRVEGLCVLDIAPVTYTADEPHWKAVQDIVHVLQTIELKSGVTKRSVDEQLRVDIPDPALRAFCLTNIDFTTGRWKIHLDAIASQLERLAGFDVDDSLQYEGDTFIIHGQQSRFVRHAYMDTIRSYFPNHMLTTIRGAGHWVHAEAPEDTTALLKRFLDR</sequence>
<dbReference type="eggNOG" id="KOG2382">
    <property type="taxonomic scope" value="Eukaryota"/>
</dbReference>
<dbReference type="AlphaFoldDB" id="B7G4V4"/>
<reference evidence="5" key="2">
    <citation type="submission" date="2008-08" db="EMBL/GenBank/DDBJ databases">
        <authorList>
            <consortium name="Diatom Consortium"/>
            <person name="Grigoriev I."/>
            <person name="Grimwood J."/>
            <person name="Kuo A."/>
            <person name="Otillar R.P."/>
            <person name="Salamov A."/>
            <person name="Detter J.C."/>
            <person name="Lindquist E."/>
            <person name="Shapiro H."/>
            <person name="Lucas S."/>
            <person name="Glavina del Rio T."/>
            <person name="Pitluck S."/>
            <person name="Rokhsar D."/>
            <person name="Bowler C."/>
        </authorList>
    </citation>
    <scope>GENOME REANNOTATION</scope>
    <source>
        <strain evidence="5">CCAP 1055/1</strain>
    </source>
</reference>
<gene>
    <name evidence="4" type="ORF">PHATRDRAFT_21912</name>
</gene>
<dbReference type="Proteomes" id="UP000000759">
    <property type="component" value="Chromosome 14"/>
</dbReference>
<dbReference type="RefSeq" id="XP_002181980.1">
    <property type="nucleotide sequence ID" value="XM_002181944.1"/>
</dbReference>
<accession>B7G4V4</accession>
<dbReference type="Pfam" id="PF00561">
    <property type="entry name" value="Abhydrolase_1"/>
    <property type="match status" value="1"/>
</dbReference>
<dbReference type="SUPFAM" id="SSF53474">
    <property type="entry name" value="alpha/beta-Hydrolases"/>
    <property type="match status" value="1"/>
</dbReference>
<evidence type="ECO:0000259" key="3">
    <source>
        <dbReference type="Pfam" id="PF00561"/>
    </source>
</evidence>
<dbReference type="InParanoid" id="B7G4V4"/>
<dbReference type="FunCoup" id="B7G4V4">
    <property type="interactions" value="144"/>
</dbReference>
<dbReference type="OrthoDB" id="194865at2759"/>
<feature type="domain" description="AB hydrolase-1" evidence="3">
    <location>
        <begin position="13"/>
        <end position="248"/>
    </location>
</feature>